<dbReference type="EMBL" id="JBHTLU010000013">
    <property type="protein sequence ID" value="MFD1220453.1"/>
    <property type="molecule type" value="Genomic_DNA"/>
</dbReference>
<dbReference type="PANTHER" id="PTHR42912:SF93">
    <property type="entry name" value="N6-ADENOSINE-METHYLTRANSFERASE TMT1A"/>
    <property type="match status" value="1"/>
</dbReference>
<gene>
    <name evidence="2" type="ORF">ACFQ4B_10005</name>
</gene>
<proteinExistence type="predicted"/>
<keyword evidence="2" id="KW-0489">Methyltransferase</keyword>
<feature type="domain" description="Methyltransferase type 11" evidence="1">
    <location>
        <begin position="41"/>
        <end position="146"/>
    </location>
</feature>
<dbReference type="Proteomes" id="UP001597180">
    <property type="component" value="Unassembled WGS sequence"/>
</dbReference>
<dbReference type="RefSeq" id="WP_345587096.1">
    <property type="nucleotide sequence ID" value="NZ_BAABJG010000006.1"/>
</dbReference>
<reference evidence="3" key="1">
    <citation type="journal article" date="2019" name="Int. J. Syst. Evol. Microbiol.">
        <title>The Global Catalogue of Microorganisms (GCM) 10K type strain sequencing project: providing services to taxonomists for standard genome sequencing and annotation.</title>
        <authorList>
            <consortium name="The Broad Institute Genomics Platform"/>
            <consortium name="The Broad Institute Genome Sequencing Center for Infectious Disease"/>
            <person name="Wu L."/>
            <person name="Ma J."/>
        </authorList>
    </citation>
    <scope>NUCLEOTIDE SEQUENCE [LARGE SCALE GENOMIC DNA]</scope>
    <source>
        <strain evidence="3">CCUG 53270</strain>
    </source>
</reference>
<protein>
    <submittedName>
        <fullName evidence="2">Class I SAM-dependent methyltransferase</fullName>
        <ecNumber evidence="2">2.1.1.-</ecNumber>
    </submittedName>
</protein>
<dbReference type="PANTHER" id="PTHR42912">
    <property type="entry name" value="METHYLTRANSFERASE"/>
    <property type="match status" value="1"/>
</dbReference>
<dbReference type="GO" id="GO:0032259">
    <property type="term" value="P:methylation"/>
    <property type="evidence" value="ECO:0007669"/>
    <property type="project" value="UniProtKB-KW"/>
</dbReference>
<evidence type="ECO:0000313" key="3">
    <source>
        <dbReference type="Proteomes" id="UP001597180"/>
    </source>
</evidence>
<sequence>MPNHSVIYEQQADQYHLMISKQKPLLPTIEELISLEGLDILDMGAGSGRFTVELAAKAKSIVAADASEAMLKVAAERLKDAGFTHWRTIAADHRSLPLADDSVDFIIAGWTVCYLTNADVPDAMGNLRKILAEMRRVLRPNGTILILETMGTGEEQPNPPEFLKAYYDALVQDYGFNHKWIRTDYTFENLQQAEQLAGFFFGDAMAKRVVERNWIQLPECAGMWWLKT</sequence>
<dbReference type="InterPro" id="IPR013216">
    <property type="entry name" value="Methyltransf_11"/>
</dbReference>
<keyword evidence="3" id="KW-1185">Reference proteome</keyword>
<dbReference type="InterPro" id="IPR050508">
    <property type="entry name" value="Methyltransf_Superfamily"/>
</dbReference>
<evidence type="ECO:0000313" key="2">
    <source>
        <dbReference type="EMBL" id="MFD1220453.1"/>
    </source>
</evidence>
<dbReference type="InterPro" id="IPR029063">
    <property type="entry name" value="SAM-dependent_MTases_sf"/>
</dbReference>
<dbReference type="GO" id="GO:0008168">
    <property type="term" value="F:methyltransferase activity"/>
    <property type="evidence" value="ECO:0007669"/>
    <property type="project" value="UniProtKB-KW"/>
</dbReference>
<organism evidence="2 3">
    <name type="scientific">Paenibacillus vulneris</name>
    <dbReference type="NCBI Taxonomy" id="1133364"/>
    <lineage>
        <taxon>Bacteria</taxon>
        <taxon>Bacillati</taxon>
        <taxon>Bacillota</taxon>
        <taxon>Bacilli</taxon>
        <taxon>Bacillales</taxon>
        <taxon>Paenibacillaceae</taxon>
        <taxon>Paenibacillus</taxon>
    </lineage>
</organism>
<name>A0ABW3UI68_9BACL</name>
<dbReference type="Pfam" id="PF08241">
    <property type="entry name" value="Methyltransf_11"/>
    <property type="match status" value="1"/>
</dbReference>
<comment type="caution">
    <text evidence="2">The sequence shown here is derived from an EMBL/GenBank/DDBJ whole genome shotgun (WGS) entry which is preliminary data.</text>
</comment>
<accession>A0ABW3UI68</accession>
<dbReference type="CDD" id="cd02440">
    <property type="entry name" value="AdoMet_MTases"/>
    <property type="match status" value="1"/>
</dbReference>
<dbReference type="SUPFAM" id="SSF53335">
    <property type="entry name" value="S-adenosyl-L-methionine-dependent methyltransferases"/>
    <property type="match status" value="1"/>
</dbReference>
<dbReference type="Gene3D" id="3.40.50.150">
    <property type="entry name" value="Vaccinia Virus protein VP39"/>
    <property type="match status" value="1"/>
</dbReference>
<evidence type="ECO:0000259" key="1">
    <source>
        <dbReference type="Pfam" id="PF08241"/>
    </source>
</evidence>
<dbReference type="EC" id="2.1.1.-" evidence="2"/>
<keyword evidence="2" id="KW-0808">Transferase</keyword>